<sequence>MRREGQTGHLTALGQPADPQTGDARGRHATTVTLSSPEPRTRIWTSLGPEADVQEHRERRNSIRMAPAPHLTVSECGSVASRGLTPPSSPGLFMVQNQISVPLKHSLPFLPPQPLDPAVSFLSL</sequence>
<evidence type="ECO:0000313" key="3">
    <source>
        <dbReference type="Proteomes" id="UP000550707"/>
    </source>
</evidence>
<evidence type="ECO:0000313" key="2">
    <source>
        <dbReference type="EMBL" id="KAF6433737.1"/>
    </source>
</evidence>
<dbReference type="InParanoid" id="A0A7J8EE09"/>
<feature type="region of interest" description="Disordered" evidence="1">
    <location>
        <begin position="1"/>
        <end position="68"/>
    </location>
</feature>
<organism evidence="2 3">
    <name type="scientific">Molossus molossus</name>
    <name type="common">Pallas' mastiff bat</name>
    <name type="synonym">Vespertilio molossus</name>
    <dbReference type="NCBI Taxonomy" id="27622"/>
    <lineage>
        <taxon>Eukaryota</taxon>
        <taxon>Metazoa</taxon>
        <taxon>Chordata</taxon>
        <taxon>Craniata</taxon>
        <taxon>Vertebrata</taxon>
        <taxon>Euteleostomi</taxon>
        <taxon>Mammalia</taxon>
        <taxon>Eutheria</taxon>
        <taxon>Laurasiatheria</taxon>
        <taxon>Chiroptera</taxon>
        <taxon>Yangochiroptera</taxon>
        <taxon>Molossidae</taxon>
        <taxon>Molossus</taxon>
    </lineage>
</organism>
<proteinExistence type="predicted"/>
<reference evidence="2 3" key="1">
    <citation type="journal article" date="2020" name="Nature">
        <title>Six reference-quality genomes reveal evolution of bat adaptations.</title>
        <authorList>
            <person name="Jebb D."/>
            <person name="Huang Z."/>
            <person name="Pippel M."/>
            <person name="Hughes G.M."/>
            <person name="Lavrichenko K."/>
            <person name="Devanna P."/>
            <person name="Winkler S."/>
            <person name="Jermiin L.S."/>
            <person name="Skirmuntt E.C."/>
            <person name="Katzourakis A."/>
            <person name="Burkitt-Gray L."/>
            <person name="Ray D.A."/>
            <person name="Sullivan K.A.M."/>
            <person name="Roscito J.G."/>
            <person name="Kirilenko B.M."/>
            <person name="Davalos L.M."/>
            <person name="Corthals A.P."/>
            <person name="Power M.L."/>
            <person name="Jones G."/>
            <person name="Ransome R.D."/>
            <person name="Dechmann D.K.N."/>
            <person name="Locatelli A.G."/>
            <person name="Puechmaille S.J."/>
            <person name="Fedrigo O."/>
            <person name="Jarvis E.D."/>
            <person name="Hiller M."/>
            <person name="Vernes S.C."/>
            <person name="Myers E.W."/>
            <person name="Teeling E.C."/>
        </authorList>
    </citation>
    <scope>NUCLEOTIDE SEQUENCE [LARGE SCALE GENOMIC DNA]</scope>
    <source>
        <strain evidence="2">MMolMol1</strain>
        <tissue evidence="2">Muscle</tissue>
    </source>
</reference>
<protein>
    <submittedName>
        <fullName evidence="2">Uncharacterized protein</fullName>
    </submittedName>
</protein>
<dbReference type="Proteomes" id="UP000550707">
    <property type="component" value="Unassembled WGS sequence"/>
</dbReference>
<gene>
    <name evidence="2" type="ORF">HJG59_008818</name>
</gene>
<evidence type="ECO:0000256" key="1">
    <source>
        <dbReference type="SAM" id="MobiDB-lite"/>
    </source>
</evidence>
<keyword evidence="3" id="KW-1185">Reference proteome</keyword>
<dbReference type="EMBL" id="JACASF010000014">
    <property type="protein sequence ID" value="KAF6433737.1"/>
    <property type="molecule type" value="Genomic_DNA"/>
</dbReference>
<name>A0A7J8EE09_MOLMO</name>
<accession>A0A7J8EE09</accession>
<comment type="caution">
    <text evidence="2">The sequence shown here is derived from an EMBL/GenBank/DDBJ whole genome shotgun (WGS) entry which is preliminary data.</text>
</comment>
<dbReference type="AlphaFoldDB" id="A0A7J8EE09"/>